<dbReference type="Pfam" id="PF07992">
    <property type="entry name" value="Pyr_redox_2"/>
    <property type="match status" value="1"/>
</dbReference>
<dbReference type="AlphaFoldDB" id="A0A7X2NU02"/>
<gene>
    <name evidence="4" type="ORF">FYJ51_11410</name>
</gene>
<dbReference type="SUPFAM" id="SSF51905">
    <property type="entry name" value="FAD/NAD(P)-binding domain"/>
    <property type="match status" value="1"/>
</dbReference>
<comment type="caution">
    <text evidence="4">The sequence shown here is derived from an EMBL/GenBank/DDBJ whole genome shotgun (WGS) entry which is preliminary data.</text>
</comment>
<dbReference type="RefSeq" id="WP_154505754.1">
    <property type="nucleotide sequence ID" value="NZ_VUMN01000034.1"/>
</dbReference>
<dbReference type="PRINTS" id="PR00469">
    <property type="entry name" value="PNDRDTASEII"/>
</dbReference>
<evidence type="ECO:0000256" key="2">
    <source>
        <dbReference type="ARBA" id="ARBA00023002"/>
    </source>
</evidence>
<evidence type="ECO:0000259" key="3">
    <source>
        <dbReference type="Pfam" id="PF07992"/>
    </source>
</evidence>
<dbReference type="EMBL" id="VUMN01000034">
    <property type="protein sequence ID" value="MSS59499.1"/>
    <property type="molecule type" value="Genomic_DNA"/>
</dbReference>
<dbReference type="GO" id="GO:0016491">
    <property type="term" value="F:oxidoreductase activity"/>
    <property type="evidence" value="ECO:0007669"/>
    <property type="project" value="UniProtKB-KW"/>
</dbReference>
<name>A0A7X2NU02_9FIRM</name>
<organism evidence="4 5">
    <name type="scientific">Stecheria intestinalis</name>
    <dbReference type="NCBI Taxonomy" id="2606630"/>
    <lineage>
        <taxon>Bacteria</taxon>
        <taxon>Bacillati</taxon>
        <taxon>Bacillota</taxon>
        <taxon>Erysipelotrichia</taxon>
        <taxon>Erysipelotrichales</taxon>
        <taxon>Erysipelotrichaceae</taxon>
        <taxon>Stecheria</taxon>
    </lineage>
</organism>
<keyword evidence="5" id="KW-1185">Reference proteome</keyword>
<evidence type="ECO:0000313" key="5">
    <source>
        <dbReference type="Proteomes" id="UP000461880"/>
    </source>
</evidence>
<sequence length="301" mass="32058">MDERDILIVGAGTAGLTAAIYVQRAGRHAVIYEKSAPGGQIVTANEIQNYPGFVSVNGADFAYRLYEQAAGLGAEFISEEVLEIIPEKNSVTVRTAGGSRTGRALIYAAGASHRKLGLPEEEKLIGKGISFCANCDGAFFRNKRVAVNGGGNTALDDAIYLSRMASEVYLIHRRKEYRAEEALQKQIAEVPNIHPVLDTVITGLKETDGHLSGLHLQNKESGEETELSADGLFLAIGMKPETNLLRGIVDLDEAGYIRAGEDTCTNVPNIFAAGDVRAKKIRQLTTAAADGTAAAIQAAAL</sequence>
<keyword evidence="1" id="KW-0285">Flavoprotein</keyword>
<evidence type="ECO:0000256" key="1">
    <source>
        <dbReference type="ARBA" id="ARBA00022630"/>
    </source>
</evidence>
<dbReference type="PANTHER" id="PTHR48105">
    <property type="entry name" value="THIOREDOXIN REDUCTASE 1-RELATED-RELATED"/>
    <property type="match status" value="1"/>
</dbReference>
<proteinExistence type="predicted"/>
<reference evidence="4 5" key="1">
    <citation type="submission" date="2019-08" db="EMBL/GenBank/DDBJ databases">
        <title>In-depth cultivation of the pig gut microbiome towards novel bacterial diversity and tailored functional studies.</title>
        <authorList>
            <person name="Wylensek D."/>
            <person name="Hitch T.C.A."/>
            <person name="Clavel T."/>
        </authorList>
    </citation>
    <scope>NUCLEOTIDE SEQUENCE [LARGE SCALE GENOMIC DNA]</scope>
    <source>
        <strain evidence="4 5">Oil+RF-744-GAM-WT-6</strain>
    </source>
</reference>
<dbReference type="InterPro" id="IPR023753">
    <property type="entry name" value="FAD/NAD-binding_dom"/>
</dbReference>
<dbReference type="Proteomes" id="UP000461880">
    <property type="component" value="Unassembled WGS sequence"/>
</dbReference>
<protein>
    <submittedName>
        <fullName evidence="4">FAD-binding protein</fullName>
    </submittedName>
</protein>
<dbReference type="Gene3D" id="3.50.50.60">
    <property type="entry name" value="FAD/NAD(P)-binding domain"/>
    <property type="match status" value="2"/>
</dbReference>
<dbReference type="InterPro" id="IPR050097">
    <property type="entry name" value="Ferredoxin-NADP_redctase_2"/>
</dbReference>
<dbReference type="PRINTS" id="PR00368">
    <property type="entry name" value="FADPNR"/>
</dbReference>
<keyword evidence="2" id="KW-0560">Oxidoreductase</keyword>
<feature type="domain" description="FAD/NAD(P)-binding" evidence="3">
    <location>
        <begin position="5"/>
        <end position="291"/>
    </location>
</feature>
<evidence type="ECO:0000313" key="4">
    <source>
        <dbReference type="EMBL" id="MSS59499.1"/>
    </source>
</evidence>
<dbReference type="InterPro" id="IPR036188">
    <property type="entry name" value="FAD/NAD-bd_sf"/>
</dbReference>
<accession>A0A7X2NU02</accession>